<dbReference type="PROSITE" id="PS00893">
    <property type="entry name" value="NUDIX_BOX"/>
    <property type="match status" value="1"/>
</dbReference>
<keyword evidence="9" id="KW-1185">Reference proteome</keyword>
<evidence type="ECO:0000256" key="6">
    <source>
        <dbReference type="RuleBase" id="RU003476"/>
    </source>
</evidence>
<organism evidence="8 9">
    <name type="scientific">Pullulanibacillus pueri</name>
    <dbReference type="NCBI Taxonomy" id="1437324"/>
    <lineage>
        <taxon>Bacteria</taxon>
        <taxon>Bacillati</taxon>
        <taxon>Bacillota</taxon>
        <taxon>Bacilli</taxon>
        <taxon>Bacillales</taxon>
        <taxon>Sporolactobacillaceae</taxon>
        <taxon>Pullulanibacillus</taxon>
    </lineage>
</organism>
<dbReference type="InterPro" id="IPR020476">
    <property type="entry name" value="Nudix_hydrolase"/>
</dbReference>
<evidence type="ECO:0000256" key="4">
    <source>
        <dbReference type="ARBA" id="ARBA00022801"/>
    </source>
</evidence>
<dbReference type="Pfam" id="PF00293">
    <property type="entry name" value="NUDIX"/>
    <property type="match status" value="1"/>
</dbReference>
<dbReference type="PROSITE" id="PS51462">
    <property type="entry name" value="NUDIX"/>
    <property type="match status" value="1"/>
</dbReference>
<keyword evidence="3" id="KW-0479">Metal-binding</keyword>
<comment type="similarity">
    <text evidence="2 6">Belongs to the Nudix hydrolase family.</text>
</comment>
<keyword evidence="5" id="KW-0460">Magnesium</keyword>
<feature type="domain" description="Nudix hydrolase" evidence="7">
    <location>
        <begin position="1"/>
        <end position="128"/>
    </location>
</feature>
<dbReference type="AlphaFoldDB" id="A0A8J2ZTX0"/>
<name>A0A8J2ZTX0_9BACL</name>
<dbReference type="PANTHER" id="PTHR43758:SF2">
    <property type="entry name" value="OXIDIZED PURINE NUCLEOSIDE TRIPHOSPHATE HYDROLASE"/>
    <property type="match status" value="1"/>
</dbReference>
<comment type="caution">
    <text evidence="8">The sequence shown here is derived from an EMBL/GenBank/DDBJ whole genome shotgun (WGS) entry which is preliminary data.</text>
</comment>
<gene>
    <name evidence="8" type="ORF">GCM10007096_08470</name>
</gene>
<dbReference type="PANTHER" id="PTHR43758">
    <property type="entry name" value="7,8-DIHYDRO-8-OXOGUANINE TRIPHOSPHATASE"/>
    <property type="match status" value="1"/>
</dbReference>
<dbReference type="EMBL" id="BMFV01000004">
    <property type="protein sequence ID" value="GGH77089.1"/>
    <property type="molecule type" value="Genomic_DNA"/>
</dbReference>
<evidence type="ECO:0000256" key="2">
    <source>
        <dbReference type="ARBA" id="ARBA00005582"/>
    </source>
</evidence>
<dbReference type="InterPro" id="IPR020084">
    <property type="entry name" value="NUDIX_hydrolase_CS"/>
</dbReference>
<reference evidence="8" key="2">
    <citation type="submission" date="2020-09" db="EMBL/GenBank/DDBJ databases">
        <authorList>
            <person name="Sun Q."/>
            <person name="Zhou Y."/>
        </authorList>
    </citation>
    <scope>NUCLEOTIDE SEQUENCE</scope>
    <source>
        <strain evidence="8">CGMCC 1.12777</strain>
    </source>
</reference>
<dbReference type="GO" id="GO:0016818">
    <property type="term" value="F:hydrolase activity, acting on acid anhydrides, in phosphorus-containing anhydrides"/>
    <property type="evidence" value="ECO:0007669"/>
    <property type="project" value="TreeGrafter"/>
</dbReference>
<evidence type="ECO:0000256" key="1">
    <source>
        <dbReference type="ARBA" id="ARBA00001946"/>
    </source>
</evidence>
<dbReference type="Gene3D" id="3.90.79.10">
    <property type="entry name" value="Nucleoside Triphosphate Pyrophosphohydrolase"/>
    <property type="match status" value="1"/>
</dbReference>
<evidence type="ECO:0000256" key="3">
    <source>
        <dbReference type="ARBA" id="ARBA00022723"/>
    </source>
</evidence>
<dbReference type="SUPFAM" id="SSF55811">
    <property type="entry name" value="Nudix"/>
    <property type="match status" value="1"/>
</dbReference>
<dbReference type="RefSeq" id="WP_188496150.1">
    <property type="nucleotide sequence ID" value="NZ_BMFV01000004.1"/>
</dbReference>
<dbReference type="GO" id="GO:0046872">
    <property type="term" value="F:metal ion binding"/>
    <property type="evidence" value="ECO:0007669"/>
    <property type="project" value="UniProtKB-KW"/>
</dbReference>
<dbReference type="GO" id="GO:0005737">
    <property type="term" value="C:cytoplasm"/>
    <property type="evidence" value="ECO:0007669"/>
    <property type="project" value="TreeGrafter"/>
</dbReference>
<dbReference type="CDD" id="cd18886">
    <property type="entry name" value="NUDIX_MutT_Nudt1"/>
    <property type="match status" value="1"/>
</dbReference>
<dbReference type="InterPro" id="IPR000086">
    <property type="entry name" value="NUDIX_hydrolase_dom"/>
</dbReference>
<dbReference type="PRINTS" id="PR00502">
    <property type="entry name" value="NUDIXFAMILY"/>
</dbReference>
<evidence type="ECO:0000313" key="8">
    <source>
        <dbReference type="EMBL" id="GGH77089.1"/>
    </source>
</evidence>
<evidence type="ECO:0000259" key="7">
    <source>
        <dbReference type="PROSITE" id="PS51462"/>
    </source>
</evidence>
<protein>
    <submittedName>
        <fullName evidence="8">7,8-dihydro-8-oxoguanine triphosphatase</fullName>
    </submittedName>
</protein>
<proteinExistence type="inferred from homology"/>
<dbReference type="InterPro" id="IPR015797">
    <property type="entry name" value="NUDIX_hydrolase-like_dom_sf"/>
</dbReference>
<sequence>MLKYTICFLQRGDDVLMLNRLKTPEMGVWNGVGGKLEPGESPKTCALREIYEETGIKLYDIQEKGTVTWNGKGGMYVFVATLPKDFDYKTPKVTTEGLLDWKPLHWLTDENNQGVAEHIHRSLFRILNDPEHYEHRCLFNEEGHLEEFQVIPLKMYQP</sequence>
<reference evidence="8" key="1">
    <citation type="journal article" date="2014" name="Int. J. Syst. Evol. Microbiol.">
        <title>Complete genome sequence of Corynebacterium casei LMG S-19264T (=DSM 44701T), isolated from a smear-ripened cheese.</title>
        <authorList>
            <consortium name="US DOE Joint Genome Institute (JGI-PGF)"/>
            <person name="Walter F."/>
            <person name="Albersmeier A."/>
            <person name="Kalinowski J."/>
            <person name="Ruckert C."/>
        </authorList>
    </citation>
    <scope>NUCLEOTIDE SEQUENCE</scope>
    <source>
        <strain evidence="8">CGMCC 1.12777</strain>
    </source>
</reference>
<accession>A0A8J2ZTX0</accession>
<evidence type="ECO:0000256" key="5">
    <source>
        <dbReference type="ARBA" id="ARBA00022842"/>
    </source>
</evidence>
<comment type="cofactor">
    <cofactor evidence="1">
        <name>Mg(2+)</name>
        <dbReference type="ChEBI" id="CHEBI:18420"/>
    </cofactor>
</comment>
<dbReference type="Proteomes" id="UP000656813">
    <property type="component" value="Unassembled WGS sequence"/>
</dbReference>
<evidence type="ECO:0000313" key="9">
    <source>
        <dbReference type="Proteomes" id="UP000656813"/>
    </source>
</evidence>
<keyword evidence="4 6" id="KW-0378">Hydrolase</keyword>